<keyword evidence="2" id="KW-1133">Transmembrane helix</keyword>
<evidence type="ECO:0000313" key="4">
    <source>
        <dbReference type="EMBL" id="GBU05537.1"/>
    </source>
</evidence>
<dbReference type="Proteomes" id="UP000702954">
    <property type="component" value="Unassembled WGS sequence"/>
</dbReference>
<accession>A0A4R3JQJ5</accession>
<feature type="domain" description="Phosphodiester glycosidase" evidence="3">
    <location>
        <begin position="125"/>
        <end position="302"/>
    </location>
</feature>
<keyword evidence="2" id="KW-0472">Membrane</keyword>
<dbReference type="InterPro" id="IPR018711">
    <property type="entry name" value="NAGPA"/>
</dbReference>
<reference evidence="5 6" key="2">
    <citation type="submission" date="2019-03" db="EMBL/GenBank/DDBJ databases">
        <title>Genomic Encyclopedia of Type Strains, Phase IV (KMG-IV): sequencing the most valuable type-strain genomes for metagenomic binning, comparative biology and taxonomic classification.</title>
        <authorList>
            <person name="Goeker M."/>
        </authorList>
    </citation>
    <scope>NUCLEOTIDE SEQUENCE [LARGE SCALE GENOMIC DNA]</scope>
    <source>
        <strain evidence="5 6">DSM 103426</strain>
    </source>
</reference>
<dbReference type="PANTHER" id="PTHR40446">
    <property type="entry name" value="N-ACETYLGLUCOSAMINE-1-PHOSPHODIESTER ALPHA-N-ACETYLGLUCOSAMINIDASE"/>
    <property type="match status" value="1"/>
</dbReference>
<dbReference type="RefSeq" id="WP_116441868.1">
    <property type="nucleotide sequence ID" value="NZ_BHEO01000008.1"/>
</dbReference>
<evidence type="ECO:0000313" key="6">
    <source>
        <dbReference type="Proteomes" id="UP000294613"/>
    </source>
</evidence>
<name>A0A4R3JQJ5_9FIRM</name>
<comment type="caution">
    <text evidence="5">The sequence shown here is derived from an EMBL/GenBank/DDBJ whole genome shotgun (WGS) entry which is preliminary data.</text>
</comment>
<gene>
    <name evidence="5" type="ORF">EDD74_11222</name>
    <name evidence="4" type="ORF">FAEUMB_20780</name>
</gene>
<evidence type="ECO:0000313" key="5">
    <source>
        <dbReference type="EMBL" id="TCS67984.1"/>
    </source>
</evidence>
<sequence length="304" mass="33440">MERFLKKHRWELIYAVFLTSFTIYLGLDTFVLKKVYATVEKQTSTETDSKIAETEESSAEATVSDSTYKDENIEVAISHMREYDTSIYVADVILSSPEYLQTALAQNVYGRNVTEKTSEIAESAGAILAINGDYYGAQESGYVIRNGVLYRDTVREGQQDLVIYENGTFGIISEEDVTAEELLANNAKEVLSFGPALVADGEVAVTEEDEVGKAMASNPRTAIGIIDELHYVFVVSDGRTEESEGLSLLEMAEFMKGLGVTTAYNLDGGGSSTLYFNGEIINQPTTDGKSIRERSVSDIVYIGY</sequence>
<feature type="region of interest" description="Disordered" evidence="1">
    <location>
        <begin position="45"/>
        <end position="65"/>
    </location>
</feature>
<dbReference type="PANTHER" id="PTHR40446:SF2">
    <property type="entry name" value="N-ACETYLGLUCOSAMINE-1-PHOSPHODIESTER ALPHA-N-ACETYLGLUCOSAMINIDASE"/>
    <property type="match status" value="1"/>
</dbReference>
<evidence type="ECO:0000313" key="7">
    <source>
        <dbReference type="Proteomes" id="UP000702954"/>
    </source>
</evidence>
<organism evidence="5 6">
    <name type="scientific">Faecalimonas umbilicata</name>
    <dbReference type="NCBI Taxonomy" id="1912855"/>
    <lineage>
        <taxon>Bacteria</taxon>
        <taxon>Bacillati</taxon>
        <taxon>Bacillota</taxon>
        <taxon>Clostridia</taxon>
        <taxon>Lachnospirales</taxon>
        <taxon>Lachnospiraceae</taxon>
        <taxon>Faecalimonas</taxon>
    </lineage>
</organism>
<dbReference type="Proteomes" id="UP000294613">
    <property type="component" value="Unassembled WGS sequence"/>
</dbReference>
<dbReference type="EMBL" id="BHEO01000008">
    <property type="protein sequence ID" value="GBU05537.1"/>
    <property type="molecule type" value="Genomic_DNA"/>
</dbReference>
<dbReference type="EMBL" id="SLZV01000012">
    <property type="protein sequence ID" value="TCS67984.1"/>
    <property type="molecule type" value="Genomic_DNA"/>
</dbReference>
<reference evidence="4 7" key="1">
    <citation type="journal article" date="2018" name="Int. J. Syst. Evol. Microbiol.">
        <title>Draft Genome Sequence of Faecalimonas umbilicata JCM 30896T, an Acetate-Producing Bacterium Isolated from Human Feces.</title>
        <authorList>
            <person name="Sakamoto M."/>
            <person name="Ikeyama N."/>
            <person name="Yuki M."/>
            <person name="Ohkuma M."/>
        </authorList>
    </citation>
    <scope>NUCLEOTIDE SEQUENCE [LARGE SCALE GENOMIC DNA]</scope>
    <source>
        <strain evidence="4 7">EGH7</strain>
    </source>
</reference>
<evidence type="ECO:0000256" key="1">
    <source>
        <dbReference type="SAM" id="MobiDB-lite"/>
    </source>
</evidence>
<keyword evidence="2" id="KW-0812">Transmembrane</keyword>
<keyword evidence="7" id="KW-1185">Reference proteome</keyword>
<feature type="transmembrane region" description="Helical" evidence="2">
    <location>
        <begin position="12"/>
        <end position="32"/>
    </location>
</feature>
<evidence type="ECO:0000259" key="3">
    <source>
        <dbReference type="Pfam" id="PF09992"/>
    </source>
</evidence>
<proteinExistence type="predicted"/>
<dbReference type="AlphaFoldDB" id="A0A4R3JQJ5"/>
<dbReference type="Pfam" id="PF09992">
    <property type="entry name" value="NAGPA"/>
    <property type="match status" value="1"/>
</dbReference>
<protein>
    <submittedName>
        <fullName evidence="5">Exopolysaccharide biosynthesis protein</fullName>
    </submittedName>
</protein>
<evidence type="ECO:0000256" key="2">
    <source>
        <dbReference type="SAM" id="Phobius"/>
    </source>
</evidence>